<dbReference type="PANTHER" id="PTHR43731">
    <property type="entry name" value="RHOMBOID PROTEASE"/>
    <property type="match status" value="1"/>
</dbReference>
<reference evidence="8" key="2">
    <citation type="submission" date="2015-05" db="EMBL/GenBank/DDBJ databases">
        <title>Complete genome sequence of Corynebacterium mustelae DSM 45274, isolated from various tissues of a male ferret with lethal sepsis.</title>
        <authorList>
            <person name="Ruckert C."/>
            <person name="Albersmeier A."/>
            <person name="Winkler A."/>
            <person name="Tauch A."/>
        </authorList>
    </citation>
    <scope>NUCLEOTIDE SEQUENCE [LARGE SCALE GENOMIC DNA]</scope>
    <source>
        <strain evidence="8">DSM 45274</strain>
    </source>
</reference>
<dbReference type="SUPFAM" id="SSF144091">
    <property type="entry name" value="Rhomboid-like"/>
    <property type="match status" value="1"/>
</dbReference>
<evidence type="ECO:0000256" key="5">
    <source>
        <dbReference type="SAM" id="Phobius"/>
    </source>
</evidence>
<sequence length="197" mass="20517">MTSALFIVMAALALITSVQSGSVENNLDYSSVGQEFVLYGPDLNVAGVVGSMFVHVGIGHFIVNSFFLLLLGREIEPVVGSWLYGAVFLTAGIGAAAAVYVMDFYAPTAGASGALYGLMALLVALAFRRRADLRAPIVFIGINVLFSLISPGVSLWGHLGGLVAGALMTPVVLSNVKIVQWVSIVVAFVIAVGILVS</sequence>
<protein>
    <submittedName>
        <fullName evidence="7">Putative membrane protein</fullName>
    </submittedName>
</protein>
<accession>A0A0G3GT97</accession>
<reference evidence="7 8" key="1">
    <citation type="journal article" date="2015" name="Genome Announc.">
        <title>Complete Genome Sequence of the Type Strain Corynebacterium mustelae DSM 45274, Isolated from Various Tissues of a Male Ferret with Lethal Sepsis.</title>
        <authorList>
            <person name="Ruckert C."/>
            <person name="Eimer J."/>
            <person name="Winkler A."/>
            <person name="Tauch A."/>
        </authorList>
    </citation>
    <scope>NUCLEOTIDE SEQUENCE [LARGE SCALE GENOMIC DNA]</scope>
    <source>
        <strain evidence="7 8">DSM 45274</strain>
    </source>
</reference>
<keyword evidence="2 5" id="KW-0812">Transmembrane</keyword>
<dbReference type="PANTHER" id="PTHR43731:SF26">
    <property type="entry name" value="RHOMBOID-LIKE PROTEIN 10, CHLOROPLASTIC"/>
    <property type="match status" value="1"/>
</dbReference>
<evidence type="ECO:0000259" key="6">
    <source>
        <dbReference type="Pfam" id="PF01694"/>
    </source>
</evidence>
<feature type="transmembrane region" description="Helical" evidence="5">
    <location>
        <begin position="44"/>
        <end position="70"/>
    </location>
</feature>
<dbReference type="EMBL" id="CP011542">
    <property type="protein sequence ID" value="AKK04401.1"/>
    <property type="molecule type" value="Genomic_DNA"/>
</dbReference>
<keyword evidence="3 5" id="KW-1133">Transmembrane helix</keyword>
<keyword evidence="4 5" id="KW-0472">Membrane</keyword>
<dbReference type="InterPro" id="IPR022764">
    <property type="entry name" value="Peptidase_S54_rhomboid_dom"/>
</dbReference>
<dbReference type="InterPro" id="IPR035952">
    <property type="entry name" value="Rhomboid-like_sf"/>
</dbReference>
<dbReference type="GO" id="GO:0004252">
    <property type="term" value="F:serine-type endopeptidase activity"/>
    <property type="evidence" value="ECO:0007669"/>
    <property type="project" value="InterPro"/>
</dbReference>
<organism evidence="7 8">
    <name type="scientific">Corynebacterium mustelae</name>
    <dbReference type="NCBI Taxonomy" id="571915"/>
    <lineage>
        <taxon>Bacteria</taxon>
        <taxon>Bacillati</taxon>
        <taxon>Actinomycetota</taxon>
        <taxon>Actinomycetes</taxon>
        <taxon>Mycobacteriales</taxon>
        <taxon>Corynebacteriaceae</taxon>
        <taxon>Corynebacterium</taxon>
    </lineage>
</organism>
<feature type="transmembrane region" description="Helical" evidence="5">
    <location>
        <begin position="108"/>
        <end position="127"/>
    </location>
</feature>
<comment type="subcellular location">
    <subcellularLocation>
        <location evidence="1">Membrane</location>
        <topology evidence="1">Multi-pass membrane protein</topology>
    </subcellularLocation>
</comment>
<evidence type="ECO:0000256" key="3">
    <source>
        <dbReference type="ARBA" id="ARBA00022989"/>
    </source>
</evidence>
<evidence type="ECO:0000256" key="2">
    <source>
        <dbReference type="ARBA" id="ARBA00022692"/>
    </source>
</evidence>
<dbReference type="AlphaFoldDB" id="A0A0G3GT97"/>
<keyword evidence="8" id="KW-1185">Reference proteome</keyword>
<dbReference type="PATRIC" id="fig|571915.4.peg.43"/>
<feature type="transmembrane region" description="Helical" evidence="5">
    <location>
        <begin position="178"/>
        <end position="196"/>
    </location>
</feature>
<evidence type="ECO:0000313" key="7">
    <source>
        <dbReference type="EMBL" id="AKK04401.1"/>
    </source>
</evidence>
<feature type="transmembrane region" description="Helical" evidence="5">
    <location>
        <begin position="82"/>
        <end position="102"/>
    </location>
</feature>
<dbReference type="STRING" id="571915.CMUST_00210"/>
<dbReference type="Gene3D" id="1.20.1540.10">
    <property type="entry name" value="Rhomboid-like"/>
    <property type="match status" value="1"/>
</dbReference>
<gene>
    <name evidence="7" type="ORF">CMUST_00210</name>
</gene>
<dbReference type="InterPro" id="IPR050925">
    <property type="entry name" value="Rhomboid_protease_S54"/>
</dbReference>
<dbReference type="GO" id="GO:0016020">
    <property type="term" value="C:membrane"/>
    <property type="evidence" value="ECO:0007669"/>
    <property type="project" value="UniProtKB-SubCell"/>
</dbReference>
<name>A0A0G3GT97_9CORY</name>
<feature type="domain" description="Peptidase S54 rhomboid" evidence="6">
    <location>
        <begin position="48"/>
        <end position="173"/>
    </location>
</feature>
<evidence type="ECO:0000256" key="4">
    <source>
        <dbReference type="ARBA" id="ARBA00023136"/>
    </source>
</evidence>
<evidence type="ECO:0000313" key="8">
    <source>
        <dbReference type="Proteomes" id="UP000035199"/>
    </source>
</evidence>
<dbReference type="Pfam" id="PF01694">
    <property type="entry name" value="Rhomboid"/>
    <property type="match status" value="1"/>
</dbReference>
<proteinExistence type="predicted"/>
<dbReference type="KEGG" id="cmv:CMUST_00210"/>
<dbReference type="Proteomes" id="UP000035199">
    <property type="component" value="Chromosome"/>
</dbReference>
<evidence type="ECO:0000256" key="1">
    <source>
        <dbReference type="ARBA" id="ARBA00004141"/>
    </source>
</evidence>
<feature type="transmembrane region" description="Helical" evidence="5">
    <location>
        <begin position="139"/>
        <end position="158"/>
    </location>
</feature>